<organism evidence="22 23">
    <name type="scientific">Aliidongia dinghuensis</name>
    <dbReference type="NCBI Taxonomy" id="1867774"/>
    <lineage>
        <taxon>Bacteria</taxon>
        <taxon>Pseudomonadati</taxon>
        <taxon>Pseudomonadota</taxon>
        <taxon>Alphaproteobacteria</taxon>
        <taxon>Rhodospirillales</taxon>
        <taxon>Dongiaceae</taxon>
        <taxon>Aliidongia</taxon>
    </lineage>
</organism>
<dbReference type="SUPFAM" id="SSF55785">
    <property type="entry name" value="PYP-like sensor domain (PAS domain)"/>
    <property type="match status" value="1"/>
</dbReference>
<feature type="domain" description="Response regulatory" evidence="19">
    <location>
        <begin position="869"/>
        <end position="986"/>
    </location>
</feature>
<evidence type="ECO:0000256" key="13">
    <source>
        <dbReference type="ARBA" id="ARBA00064003"/>
    </source>
</evidence>
<dbReference type="CDD" id="cd16922">
    <property type="entry name" value="HATPase_EvgS-ArcB-TorS-like"/>
    <property type="match status" value="1"/>
</dbReference>
<dbReference type="FunFam" id="1.10.287.130:FF:000002">
    <property type="entry name" value="Two-component osmosensing histidine kinase"/>
    <property type="match status" value="1"/>
</dbReference>
<dbReference type="InterPro" id="IPR001610">
    <property type="entry name" value="PAC"/>
</dbReference>
<dbReference type="FunFam" id="3.30.565.10:FF:000010">
    <property type="entry name" value="Sensor histidine kinase RcsC"/>
    <property type="match status" value="1"/>
</dbReference>
<evidence type="ECO:0000256" key="11">
    <source>
        <dbReference type="ARBA" id="ARBA00022989"/>
    </source>
</evidence>
<feature type="domain" description="Response regulatory" evidence="19">
    <location>
        <begin position="722"/>
        <end position="846"/>
    </location>
</feature>
<dbReference type="PROSITE" id="PS50112">
    <property type="entry name" value="PAS"/>
    <property type="match status" value="1"/>
</dbReference>
<evidence type="ECO:0000256" key="15">
    <source>
        <dbReference type="PROSITE-ProRule" id="PRU00169"/>
    </source>
</evidence>
<evidence type="ECO:0000256" key="4">
    <source>
        <dbReference type="ARBA" id="ARBA00022475"/>
    </source>
</evidence>
<dbReference type="SMART" id="SM00388">
    <property type="entry name" value="HisKA"/>
    <property type="match status" value="1"/>
</dbReference>
<dbReference type="Pfam" id="PF08447">
    <property type="entry name" value="PAS_3"/>
    <property type="match status" value="1"/>
</dbReference>
<feature type="transmembrane region" description="Helical" evidence="17">
    <location>
        <begin position="20"/>
        <end position="39"/>
    </location>
</feature>
<dbReference type="InterPro" id="IPR036097">
    <property type="entry name" value="HisK_dim/P_sf"/>
</dbReference>
<comment type="subunit">
    <text evidence="13">At low DSF concentrations, interacts with RpfF.</text>
</comment>
<dbReference type="PROSITE" id="PS50110">
    <property type="entry name" value="RESPONSE_REGULATORY"/>
    <property type="match status" value="2"/>
</dbReference>
<evidence type="ECO:0000259" key="18">
    <source>
        <dbReference type="PROSITE" id="PS50109"/>
    </source>
</evidence>
<evidence type="ECO:0000313" key="22">
    <source>
        <dbReference type="EMBL" id="GGF48564.1"/>
    </source>
</evidence>
<evidence type="ECO:0000259" key="19">
    <source>
        <dbReference type="PROSITE" id="PS50110"/>
    </source>
</evidence>
<dbReference type="InterPro" id="IPR011006">
    <property type="entry name" value="CheY-like_superfamily"/>
</dbReference>
<gene>
    <name evidence="22" type="ORF">GCM10011611_63710</name>
</gene>
<dbReference type="Gene3D" id="3.30.450.20">
    <property type="entry name" value="PAS domain"/>
    <property type="match status" value="3"/>
</dbReference>
<dbReference type="RefSeq" id="WP_189052251.1">
    <property type="nucleotide sequence ID" value="NZ_BMJQ01000028.1"/>
</dbReference>
<keyword evidence="6" id="KW-0808">Transferase</keyword>
<keyword evidence="4" id="KW-1003">Cell membrane</keyword>
<evidence type="ECO:0000256" key="12">
    <source>
        <dbReference type="ARBA" id="ARBA00023012"/>
    </source>
</evidence>
<evidence type="ECO:0000256" key="17">
    <source>
        <dbReference type="SAM" id="Phobius"/>
    </source>
</evidence>
<keyword evidence="12" id="KW-0902">Two-component regulatory system</keyword>
<feature type="domain" description="PAC" evidence="21">
    <location>
        <begin position="410"/>
        <end position="463"/>
    </location>
</feature>
<reference evidence="22" key="2">
    <citation type="submission" date="2020-09" db="EMBL/GenBank/DDBJ databases">
        <authorList>
            <person name="Sun Q."/>
            <person name="Zhou Y."/>
        </authorList>
    </citation>
    <scope>NUCLEOTIDE SEQUENCE</scope>
    <source>
        <strain evidence="22">CGMCC 1.15725</strain>
    </source>
</reference>
<dbReference type="PROSITE" id="PS50113">
    <property type="entry name" value="PAC"/>
    <property type="match status" value="1"/>
</dbReference>
<feature type="region of interest" description="Disordered" evidence="16">
    <location>
        <begin position="991"/>
        <end position="1014"/>
    </location>
</feature>
<reference evidence="22" key="1">
    <citation type="journal article" date="2014" name="Int. J. Syst. Evol. Microbiol.">
        <title>Complete genome sequence of Corynebacterium casei LMG S-19264T (=DSM 44701T), isolated from a smear-ripened cheese.</title>
        <authorList>
            <consortium name="US DOE Joint Genome Institute (JGI-PGF)"/>
            <person name="Walter F."/>
            <person name="Albersmeier A."/>
            <person name="Kalinowski J."/>
            <person name="Ruckert C."/>
        </authorList>
    </citation>
    <scope>NUCLEOTIDE SEQUENCE</scope>
    <source>
        <strain evidence="22">CGMCC 1.15725</strain>
    </source>
</reference>
<dbReference type="SUPFAM" id="SSF52172">
    <property type="entry name" value="CheY-like"/>
    <property type="match status" value="2"/>
</dbReference>
<dbReference type="SMART" id="SM00086">
    <property type="entry name" value="PAC"/>
    <property type="match status" value="1"/>
</dbReference>
<evidence type="ECO:0000256" key="2">
    <source>
        <dbReference type="ARBA" id="ARBA00004651"/>
    </source>
</evidence>
<dbReference type="CDD" id="cd00082">
    <property type="entry name" value="HisKA"/>
    <property type="match status" value="1"/>
</dbReference>
<dbReference type="SUPFAM" id="SSF55874">
    <property type="entry name" value="ATPase domain of HSP90 chaperone/DNA topoisomerase II/histidine kinase"/>
    <property type="match status" value="1"/>
</dbReference>
<keyword evidence="17" id="KW-0472">Membrane</keyword>
<dbReference type="PROSITE" id="PS50109">
    <property type="entry name" value="HIS_KIN"/>
    <property type="match status" value="1"/>
</dbReference>
<dbReference type="EMBL" id="BMJQ01000028">
    <property type="protein sequence ID" value="GGF48564.1"/>
    <property type="molecule type" value="Genomic_DNA"/>
</dbReference>
<dbReference type="EC" id="2.7.13.3" evidence="3"/>
<evidence type="ECO:0000256" key="10">
    <source>
        <dbReference type="ARBA" id="ARBA00022840"/>
    </source>
</evidence>
<dbReference type="NCBIfam" id="TIGR00229">
    <property type="entry name" value="sensory_box"/>
    <property type="match status" value="1"/>
</dbReference>
<keyword evidence="11 17" id="KW-1133">Transmembrane helix</keyword>
<evidence type="ECO:0000256" key="16">
    <source>
        <dbReference type="SAM" id="MobiDB-lite"/>
    </source>
</evidence>
<dbReference type="Pfam" id="PF22588">
    <property type="entry name" value="dCache_1_like"/>
    <property type="match status" value="1"/>
</dbReference>
<dbReference type="GO" id="GO:0005524">
    <property type="term" value="F:ATP binding"/>
    <property type="evidence" value="ECO:0007669"/>
    <property type="project" value="UniProtKB-KW"/>
</dbReference>
<evidence type="ECO:0000256" key="9">
    <source>
        <dbReference type="ARBA" id="ARBA00022777"/>
    </source>
</evidence>
<protein>
    <recommendedName>
        <fullName evidence="14">Sensory/regulatory protein RpfC</fullName>
        <ecNumber evidence="3">2.7.13.3</ecNumber>
    </recommendedName>
</protein>
<dbReference type="Pfam" id="PF00512">
    <property type="entry name" value="HisKA"/>
    <property type="match status" value="1"/>
</dbReference>
<keyword evidence="8" id="KW-0547">Nucleotide-binding</keyword>
<dbReference type="SMART" id="SM00448">
    <property type="entry name" value="REC"/>
    <property type="match status" value="2"/>
</dbReference>
<evidence type="ECO:0000259" key="21">
    <source>
        <dbReference type="PROSITE" id="PS50113"/>
    </source>
</evidence>
<dbReference type="Pfam" id="PF02518">
    <property type="entry name" value="HATPase_c"/>
    <property type="match status" value="1"/>
</dbReference>
<feature type="modified residue" description="4-aspartylphosphate" evidence="15">
    <location>
        <position position="918"/>
    </location>
</feature>
<dbReference type="PANTHER" id="PTHR45339:SF1">
    <property type="entry name" value="HYBRID SIGNAL TRANSDUCTION HISTIDINE KINASE J"/>
    <property type="match status" value="1"/>
</dbReference>
<dbReference type="PANTHER" id="PTHR45339">
    <property type="entry name" value="HYBRID SIGNAL TRANSDUCTION HISTIDINE KINASE J"/>
    <property type="match status" value="1"/>
</dbReference>
<dbReference type="CDD" id="cd00130">
    <property type="entry name" value="PAS"/>
    <property type="match status" value="1"/>
</dbReference>
<dbReference type="GO" id="GO:0000155">
    <property type="term" value="F:phosphorelay sensor kinase activity"/>
    <property type="evidence" value="ECO:0007669"/>
    <property type="project" value="InterPro"/>
</dbReference>
<evidence type="ECO:0000256" key="7">
    <source>
        <dbReference type="ARBA" id="ARBA00022692"/>
    </source>
</evidence>
<accession>A0A8J3E6V6</accession>
<dbReference type="InterPro" id="IPR054327">
    <property type="entry name" value="His-kinase-like_sensor"/>
</dbReference>
<dbReference type="Gene3D" id="3.30.565.10">
    <property type="entry name" value="Histidine kinase-like ATPase, C-terminal domain"/>
    <property type="match status" value="1"/>
</dbReference>
<dbReference type="InterPro" id="IPR013655">
    <property type="entry name" value="PAS_fold_3"/>
</dbReference>
<evidence type="ECO:0000256" key="3">
    <source>
        <dbReference type="ARBA" id="ARBA00012438"/>
    </source>
</evidence>
<dbReference type="SUPFAM" id="SSF103190">
    <property type="entry name" value="Sensory domain-like"/>
    <property type="match status" value="1"/>
</dbReference>
<dbReference type="InterPro" id="IPR001789">
    <property type="entry name" value="Sig_transdc_resp-reg_receiver"/>
</dbReference>
<comment type="subcellular location">
    <subcellularLocation>
        <location evidence="2">Cell membrane</location>
        <topology evidence="2">Multi-pass membrane protein</topology>
    </subcellularLocation>
</comment>
<dbReference type="InterPro" id="IPR000014">
    <property type="entry name" value="PAS"/>
</dbReference>
<dbReference type="InterPro" id="IPR029151">
    <property type="entry name" value="Sensor-like_sf"/>
</dbReference>
<evidence type="ECO:0000256" key="5">
    <source>
        <dbReference type="ARBA" id="ARBA00022553"/>
    </source>
</evidence>
<evidence type="ECO:0000256" key="6">
    <source>
        <dbReference type="ARBA" id="ARBA00022679"/>
    </source>
</evidence>
<keyword evidence="7 17" id="KW-0812">Transmembrane</keyword>
<keyword evidence="5 15" id="KW-0597">Phosphoprotein</keyword>
<comment type="caution">
    <text evidence="22">The sequence shown here is derived from an EMBL/GenBank/DDBJ whole genome shotgun (WGS) entry which is preliminary data.</text>
</comment>
<comment type="catalytic activity">
    <reaction evidence="1">
        <text>ATP + protein L-histidine = ADP + protein N-phospho-L-histidine.</text>
        <dbReference type="EC" id="2.7.13.3"/>
    </reaction>
</comment>
<sequence>MKFGAGLSRLRARLAQHRLSLQTASIGFVLLVCLSLLGVDAWRTYVGRIEALDEAQKDTTNVARSIMHDAEETFDAADLVLEDVAERLEVDGTGPAAMERLHRFLMAHVAVQPRFRGIFVYDEHGNWLTNSLPATPSGVNNSDREYFQFHRHNPSLALHIGAPVKSRSGGEWIVTATRRYNHPDGSFAGVVLISVDESSFQKFYETFDIGHNGAIFLANTDGTLLVRRPFLEQYVGQSVLGTVIFRDLLPVAPTGYVELTSPLDGAIRFNYYARSSTYPLVVGVALSKEEVLALWRDRAESQLMLALGLAAVISALGFWLARQNERRRRAEHAQAEAAAGYRLLADHSTDIIVRLGMDLTRRYLSPASTEVLGYEPHELVGEQAFERVHPEDAGAISALHQRMIEGLERGSVTFRIQHREGSWVWVEAELRLVRDGETGRPTEIIGALRDVTARKQAEDALALAKEEAVRANRAKTEFLANMSHEIRTPMNGIIGMNGLLLRTPLASEQRKFAEAVATSAEALLAVINDILDISKLEAGKIELEEIDFSLETVVDDALELMAPKAAEKGLELAVWIGEPARLPVRGDPTRIRQIVLNLVSNAIKFTQQGFVAVEVRAESAAAGTMRVRIEVEDTGIGIDDAAKAKLFRKFEQADGSITRRFGGTGLGLAICRQLVDMMGGQIGARDRAGGGTVFWLELPLPLANDVRRPKIEAASAELAGKRVLIVDDLPINRMIFSRQLGELGMVVEEAPDAHAALAALAAAGRAGTPFDIVLIDWMMPEIDGDELARQIRAHLDHDRPPPKLVLASSAPMPLRSGDGFDASLFDARLVKPVRHTALIDCLAQLLGAPSIESEVPEDQAAAGPVTGGRILLVEDNAINQQIALSLLTGAGHAVDLASDGGEAIEAWRRARYDLVLMDIQMPVVDGLQATREIRRAEGDLDHVPIIAMTANAMRGDQEECLAAGMDDYVSKPFEMTPFLGKVAQWLRMERPAGAGGHETPDRRASGNPAKRAQR</sequence>
<feature type="domain" description="PAS" evidence="20">
    <location>
        <begin position="363"/>
        <end position="407"/>
    </location>
</feature>
<dbReference type="InterPro" id="IPR004358">
    <property type="entry name" value="Sig_transdc_His_kin-like_C"/>
</dbReference>
<keyword evidence="23" id="KW-1185">Reference proteome</keyword>
<dbReference type="InterPro" id="IPR005467">
    <property type="entry name" value="His_kinase_dom"/>
</dbReference>
<dbReference type="PRINTS" id="PR00344">
    <property type="entry name" value="BCTRLSENSOR"/>
</dbReference>
<evidence type="ECO:0000256" key="14">
    <source>
        <dbReference type="ARBA" id="ARBA00068150"/>
    </source>
</evidence>
<dbReference type="Gene3D" id="1.10.287.130">
    <property type="match status" value="1"/>
</dbReference>
<evidence type="ECO:0000313" key="23">
    <source>
        <dbReference type="Proteomes" id="UP000646365"/>
    </source>
</evidence>
<dbReference type="InterPro" id="IPR003661">
    <property type="entry name" value="HisK_dim/P_dom"/>
</dbReference>
<dbReference type="InterPro" id="IPR000700">
    <property type="entry name" value="PAS-assoc_C"/>
</dbReference>
<dbReference type="GO" id="GO:0005886">
    <property type="term" value="C:plasma membrane"/>
    <property type="evidence" value="ECO:0007669"/>
    <property type="project" value="UniProtKB-SubCell"/>
</dbReference>
<dbReference type="CDD" id="cd17546">
    <property type="entry name" value="REC_hyHK_CKI1_RcsC-like"/>
    <property type="match status" value="2"/>
</dbReference>
<dbReference type="InterPro" id="IPR035965">
    <property type="entry name" value="PAS-like_dom_sf"/>
</dbReference>
<dbReference type="SUPFAM" id="SSF47384">
    <property type="entry name" value="Homodimeric domain of signal transducing histidine kinase"/>
    <property type="match status" value="1"/>
</dbReference>
<proteinExistence type="predicted"/>
<dbReference type="CDD" id="cd12914">
    <property type="entry name" value="PDC1_DGC_like"/>
    <property type="match status" value="1"/>
</dbReference>
<feature type="modified residue" description="4-aspartylphosphate" evidence="15">
    <location>
        <position position="776"/>
    </location>
</feature>
<evidence type="ECO:0000259" key="20">
    <source>
        <dbReference type="PROSITE" id="PS50112"/>
    </source>
</evidence>
<feature type="domain" description="Histidine kinase" evidence="18">
    <location>
        <begin position="481"/>
        <end position="702"/>
    </location>
</feature>
<dbReference type="Pfam" id="PF00072">
    <property type="entry name" value="Response_reg"/>
    <property type="match status" value="2"/>
</dbReference>
<evidence type="ECO:0000256" key="8">
    <source>
        <dbReference type="ARBA" id="ARBA00022741"/>
    </source>
</evidence>
<dbReference type="Proteomes" id="UP000646365">
    <property type="component" value="Unassembled WGS sequence"/>
</dbReference>
<keyword evidence="10" id="KW-0067">ATP-binding</keyword>
<dbReference type="CDD" id="cd12915">
    <property type="entry name" value="PDC2_DGC_like"/>
    <property type="match status" value="1"/>
</dbReference>
<dbReference type="SMART" id="SM00387">
    <property type="entry name" value="HATPase_c"/>
    <property type="match status" value="1"/>
</dbReference>
<dbReference type="Gene3D" id="3.40.50.2300">
    <property type="match status" value="2"/>
</dbReference>
<dbReference type="InterPro" id="IPR003594">
    <property type="entry name" value="HATPase_dom"/>
</dbReference>
<keyword evidence="9" id="KW-0418">Kinase</keyword>
<dbReference type="InterPro" id="IPR036890">
    <property type="entry name" value="HATPase_C_sf"/>
</dbReference>
<dbReference type="SMART" id="SM00091">
    <property type="entry name" value="PAS"/>
    <property type="match status" value="1"/>
</dbReference>
<dbReference type="AlphaFoldDB" id="A0A8J3E6V6"/>
<name>A0A8J3E6V6_9PROT</name>
<evidence type="ECO:0000256" key="1">
    <source>
        <dbReference type="ARBA" id="ARBA00000085"/>
    </source>
</evidence>